<dbReference type="HOGENOM" id="CLU_2449258_0_0_10"/>
<reference evidence="2 3" key="1">
    <citation type="submission" date="2008-06" db="EMBL/GenBank/DDBJ databases">
        <title>Complete sequence of Chloroherpeton thalassium ATCC 35110.</title>
        <authorList>
            <consortium name="US DOE Joint Genome Institute"/>
            <person name="Lucas S."/>
            <person name="Copeland A."/>
            <person name="Lapidus A."/>
            <person name="Glavina del Rio T."/>
            <person name="Dalin E."/>
            <person name="Tice H."/>
            <person name="Bruce D."/>
            <person name="Goodwin L."/>
            <person name="Pitluck S."/>
            <person name="Schmutz J."/>
            <person name="Larimer F."/>
            <person name="Land M."/>
            <person name="Hauser L."/>
            <person name="Kyrpides N."/>
            <person name="Mikhailova N."/>
            <person name="Liu Z."/>
            <person name="Li T."/>
            <person name="Zhao F."/>
            <person name="Overmann J."/>
            <person name="Bryant D.A."/>
            <person name="Richardson P."/>
        </authorList>
    </citation>
    <scope>NUCLEOTIDE SEQUENCE [LARGE SCALE GENOMIC DNA]</scope>
    <source>
        <strain evidence="3">ATCC 35110 / GB-78</strain>
    </source>
</reference>
<evidence type="ECO:0000313" key="3">
    <source>
        <dbReference type="Proteomes" id="UP000001208"/>
    </source>
</evidence>
<gene>
    <name evidence="2" type="ordered locus">Ctha_0451</name>
</gene>
<dbReference type="AlphaFoldDB" id="B3QUL6"/>
<sequence length="89" mass="9091">MPLGDGTGPTWAKNQHAGKGAGNGGGRCNGHGRRHQDGAGMNAGGRHYGALLETHGLKIEALSRELAELKAQFATQPAKGKADESSTTA</sequence>
<evidence type="ECO:0000313" key="2">
    <source>
        <dbReference type="EMBL" id="ACF12922.1"/>
    </source>
</evidence>
<keyword evidence="3" id="KW-1185">Reference proteome</keyword>
<dbReference type="STRING" id="517418.Ctha_0451"/>
<feature type="region of interest" description="Disordered" evidence="1">
    <location>
        <begin position="1"/>
        <end position="46"/>
    </location>
</feature>
<name>B3QUL6_CHLT3</name>
<accession>B3QUL6</accession>
<protein>
    <submittedName>
        <fullName evidence="2">Uncharacterized protein</fullName>
    </submittedName>
</protein>
<dbReference type="KEGG" id="cts:Ctha_0451"/>
<proteinExistence type="predicted"/>
<dbReference type="RefSeq" id="WP_012499006.1">
    <property type="nucleotide sequence ID" value="NC_011026.1"/>
</dbReference>
<dbReference type="EMBL" id="CP001100">
    <property type="protein sequence ID" value="ACF12922.1"/>
    <property type="molecule type" value="Genomic_DNA"/>
</dbReference>
<dbReference type="Proteomes" id="UP000001208">
    <property type="component" value="Chromosome"/>
</dbReference>
<organism evidence="2 3">
    <name type="scientific">Chloroherpeton thalassium (strain ATCC 35110 / GB-78)</name>
    <dbReference type="NCBI Taxonomy" id="517418"/>
    <lineage>
        <taxon>Bacteria</taxon>
        <taxon>Pseudomonadati</taxon>
        <taxon>Chlorobiota</taxon>
        <taxon>Chlorobiia</taxon>
        <taxon>Chlorobiales</taxon>
        <taxon>Chloroherpetonaceae</taxon>
        <taxon>Chloroherpeton</taxon>
    </lineage>
</organism>
<feature type="compositionally biased region" description="Gly residues" evidence="1">
    <location>
        <begin position="19"/>
        <end position="29"/>
    </location>
</feature>
<evidence type="ECO:0000256" key="1">
    <source>
        <dbReference type="SAM" id="MobiDB-lite"/>
    </source>
</evidence>